<name>A0ABS2KHL8_9GAMM</name>
<evidence type="ECO:0000313" key="2">
    <source>
        <dbReference type="Proteomes" id="UP001430193"/>
    </source>
</evidence>
<gene>
    <name evidence="1" type="ORF">ISS99_13995</name>
</gene>
<reference evidence="1" key="1">
    <citation type="submission" date="2020-10" db="EMBL/GenBank/DDBJ databases">
        <title>Phylogeny of dyella-like bacteria.</title>
        <authorList>
            <person name="Fu J."/>
        </authorList>
    </citation>
    <scope>NUCLEOTIDE SEQUENCE</scope>
    <source>
        <strain evidence="1">DHON07</strain>
    </source>
</reference>
<keyword evidence="2" id="KW-1185">Reference proteome</keyword>
<sequence length="241" mass="27276">MDKRLAKRILSSLPTGYAYADGVFYWRDFKSVLVGFAFDSSPSYIMSYKYALPLFLPREGHHFGYSEIIAMQNKRLGERNEEFERFYIDSIAPYHETVKELGDLSHFIDYVQEKIESNLRSGHGSQIQVADLRYCYACGLVLQGDYRSARIQVESIVTAYADYSRELTGEDKEIAILERSGVRVTEFRSGSLRPSEIAFLERVKKLGNALDQGGDQAKSLVLEVEEANRSGIFGSKSTICG</sequence>
<organism evidence="1 2">
    <name type="scientific">Dyella mobilis</name>
    <dbReference type="NCBI Taxonomy" id="1849582"/>
    <lineage>
        <taxon>Bacteria</taxon>
        <taxon>Pseudomonadati</taxon>
        <taxon>Pseudomonadota</taxon>
        <taxon>Gammaproteobacteria</taxon>
        <taxon>Lysobacterales</taxon>
        <taxon>Rhodanobacteraceae</taxon>
        <taxon>Dyella</taxon>
    </lineage>
</organism>
<dbReference type="RefSeq" id="WP_204632208.1">
    <property type="nucleotide sequence ID" value="NZ_BSOC01000002.1"/>
</dbReference>
<dbReference type="EMBL" id="JADIKF010000039">
    <property type="protein sequence ID" value="MBM7130646.1"/>
    <property type="molecule type" value="Genomic_DNA"/>
</dbReference>
<proteinExistence type="predicted"/>
<comment type="caution">
    <text evidence="1">The sequence shown here is derived from an EMBL/GenBank/DDBJ whole genome shotgun (WGS) entry which is preliminary data.</text>
</comment>
<evidence type="ECO:0000313" key="1">
    <source>
        <dbReference type="EMBL" id="MBM7130646.1"/>
    </source>
</evidence>
<protein>
    <submittedName>
        <fullName evidence="1">Uncharacterized protein</fullName>
    </submittedName>
</protein>
<dbReference type="Proteomes" id="UP001430193">
    <property type="component" value="Unassembled WGS sequence"/>
</dbReference>
<accession>A0ABS2KHL8</accession>